<evidence type="ECO:0000313" key="4">
    <source>
        <dbReference type="Proteomes" id="UP001187471"/>
    </source>
</evidence>
<organism evidence="3 4">
    <name type="scientific">Escallonia rubra</name>
    <dbReference type="NCBI Taxonomy" id="112253"/>
    <lineage>
        <taxon>Eukaryota</taxon>
        <taxon>Viridiplantae</taxon>
        <taxon>Streptophyta</taxon>
        <taxon>Embryophyta</taxon>
        <taxon>Tracheophyta</taxon>
        <taxon>Spermatophyta</taxon>
        <taxon>Magnoliopsida</taxon>
        <taxon>eudicotyledons</taxon>
        <taxon>Gunneridae</taxon>
        <taxon>Pentapetalae</taxon>
        <taxon>asterids</taxon>
        <taxon>campanulids</taxon>
        <taxon>Escalloniales</taxon>
        <taxon>Escalloniaceae</taxon>
        <taxon>Escallonia</taxon>
    </lineage>
</organism>
<feature type="region of interest" description="Disordered" evidence="1">
    <location>
        <begin position="131"/>
        <end position="155"/>
    </location>
</feature>
<dbReference type="Pfam" id="PF21743">
    <property type="entry name" value="PTM_DIR17_Tudor"/>
    <property type="match status" value="1"/>
</dbReference>
<feature type="domain" description="PTM/DIR17-like Tudor" evidence="2">
    <location>
        <begin position="64"/>
        <end position="111"/>
    </location>
</feature>
<accession>A0AA88U7I5</accession>
<protein>
    <recommendedName>
        <fullName evidence="2">PTM/DIR17-like Tudor domain-containing protein</fullName>
    </recommendedName>
</protein>
<evidence type="ECO:0000256" key="1">
    <source>
        <dbReference type="SAM" id="MobiDB-lite"/>
    </source>
</evidence>
<proteinExistence type="predicted"/>
<dbReference type="PANTHER" id="PTHR37384">
    <property type="entry name" value="OS01G0835600 PROTEIN"/>
    <property type="match status" value="1"/>
</dbReference>
<keyword evidence="4" id="KW-1185">Reference proteome</keyword>
<dbReference type="Gene3D" id="2.30.30.140">
    <property type="match status" value="1"/>
</dbReference>
<reference evidence="3" key="1">
    <citation type="submission" date="2022-12" db="EMBL/GenBank/DDBJ databases">
        <title>Draft genome assemblies for two species of Escallonia (Escalloniales).</title>
        <authorList>
            <person name="Chanderbali A."/>
            <person name="Dervinis C."/>
            <person name="Anghel I."/>
            <person name="Soltis D."/>
            <person name="Soltis P."/>
            <person name="Zapata F."/>
        </authorList>
    </citation>
    <scope>NUCLEOTIDE SEQUENCE</scope>
    <source>
        <strain evidence="3">UCBG92.1500</strain>
        <tissue evidence="3">Leaf</tissue>
    </source>
</reference>
<gene>
    <name evidence="3" type="ORF">RJ640_024232</name>
</gene>
<dbReference type="AlphaFoldDB" id="A0AA88U7I5"/>
<name>A0AA88U7I5_9ASTE</name>
<dbReference type="InterPro" id="IPR047365">
    <property type="entry name" value="Tudor_AtPTM-like"/>
</dbReference>
<dbReference type="EMBL" id="JAVXUO010002580">
    <property type="protein sequence ID" value="KAK2971596.1"/>
    <property type="molecule type" value="Genomic_DNA"/>
</dbReference>
<comment type="caution">
    <text evidence="3">The sequence shown here is derived from an EMBL/GenBank/DDBJ whole genome shotgun (WGS) entry which is preliminary data.</text>
</comment>
<dbReference type="PANTHER" id="PTHR37384:SF1">
    <property type="entry name" value="OS01G0835600 PROTEIN"/>
    <property type="match status" value="1"/>
</dbReference>
<evidence type="ECO:0000259" key="2">
    <source>
        <dbReference type="Pfam" id="PF21743"/>
    </source>
</evidence>
<dbReference type="Proteomes" id="UP001187471">
    <property type="component" value="Unassembled WGS sequence"/>
</dbReference>
<evidence type="ECO:0000313" key="3">
    <source>
        <dbReference type="EMBL" id="KAK2971596.1"/>
    </source>
</evidence>
<dbReference type="CDD" id="cd20401">
    <property type="entry name" value="Tudor_AtPTM-like"/>
    <property type="match status" value="1"/>
</dbReference>
<sequence>MDNQCKEKNPESALTGVFELPGEPAVVINGVPPLSPSDEAIVDRETFKDSESRSTTGFGEWLIGREVRKLFGGQFYNGSVTEFDKETGWYRVVYEDGDFEDLEWHELENVLLPLDITVPLKTLASKVIKKRQKSIQNSRKSVSRSRKPRANQVVPKEKATEVLVESLRDEGQQVIKTSESVQQSLTIFLQVFRSLTVSYGVPTPPLTAQCRNNNQFMEEEEEAAEEQGMEKQYEMFTVSEGPLHTIISGKKGQK</sequence>